<name>A0A6B0UYV9_IXORI</name>
<keyword evidence="1" id="KW-1133">Transmembrane helix</keyword>
<accession>A0A6B0UYV9</accession>
<organism evidence="2">
    <name type="scientific">Ixodes ricinus</name>
    <name type="common">Common tick</name>
    <name type="synonym">Acarus ricinus</name>
    <dbReference type="NCBI Taxonomy" id="34613"/>
    <lineage>
        <taxon>Eukaryota</taxon>
        <taxon>Metazoa</taxon>
        <taxon>Ecdysozoa</taxon>
        <taxon>Arthropoda</taxon>
        <taxon>Chelicerata</taxon>
        <taxon>Arachnida</taxon>
        <taxon>Acari</taxon>
        <taxon>Parasitiformes</taxon>
        <taxon>Ixodida</taxon>
        <taxon>Ixodoidea</taxon>
        <taxon>Ixodidae</taxon>
        <taxon>Ixodinae</taxon>
        <taxon>Ixodes</taxon>
    </lineage>
</organism>
<protein>
    <submittedName>
        <fullName evidence="2">Uncharacterized protein</fullName>
    </submittedName>
</protein>
<dbReference type="AlphaFoldDB" id="A0A6B0UYV9"/>
<keyword evidence="1" id="KW-0812">Transmembrane</keyword>
<keyword evidence="1" id="KW-0472">Membrane</keyword>
<sequence length="168" mass="18933">MILRLHNFFVGGRDVLTQLTLLFEAPAAIAADVYNHVLLKVFFRRELCIAQAARLQGQKSVGHTTKSCTALPFILTRRILALLKTPGGHICFILALMVVVRLFIREELEAYQACVLVCSRVEGVPIPIEAYQDSVVRVAITILISRVKFLFRQFVGSLLSRHATDRLW</sequence>
<proteinExistence type="predicted"/>
<dbReference type="EMBL" id="GIFC01012608">
    <property type="protein sequence ID" value="MXU94691.1"/>
    <property type="molecule type" value="Transcribed_RNA"/>
</dbReference>
<evidence type="ECO:0000313" key="2">
    <source>
        <dbReference type="EMBL" id="MXU94691.1"/>
    </source>
</evidence>
<feature type="transmembrane region" description="Helical" evidence="1">
    <location>
        <begin position="87"/>
        <end position="104"/>
    </location>
</feature>
<reference evidence="2" key="1">
    <citation type="submission" date="2019-12" db="EMBL/GenBank/DDBJ databases">
        <title>An insight into the sialome of adult female Ixodes ricinus ticks feeding for 6 days.</title>
        <authorList>
            <person name="Perner J."/>
            <person name="Ribeiro J.M.C."/>
        </authorList>
    </citation>
    <scope>NUCLEOTIDE SEQUENCE</scope>
    <source>
        <strain evidence="2">Semi-engorged</strain>
        <tissue evidence="2">Salivary glands</tissue>
    </source>
</reference>
<evidence type="ECO:0000256" key="1">
    <source>
        <dbReference type="SAM" id="Phobius"/>
    </source>
</evidence>